<proteinExistence type="predicted"/>
<evidence type="ECO:0000313" key="2">
    <source>
        <dbReference type="EMBL" id="SFK99619.1"/>
    </source>
</evidence>
<organism evidence="2 3">
    <name type="scientific">Pseudovibrio ascidiaceicola</name>
    <dbReference type="NCBI Taxonomy" id="285279"/>
    <lineage>
        <taxon>Bacteria</taxon>
        <taxon>Pseudomonadati</taxon>
        <taxon>Pseudomonadota</taxon>
        <taxon>Alphaproteobacteria</taxon>
        <taxon>Hyphomicrobiales</taxon>
        <taxon>Stappiaceae</taxon>
        <taxon>Pseudovibrio</taxon>
    </lineage>
</organism>
<evidence type="ECO:0008006" key="4">
    <source>
        <dbReference type="Google" id="ProtNLM"/>
    </source>
</evidence>
<keyword evidence="1" id="KW-0812">Transmembrane</keyword>
<comment type="caution">
    <text evidence="2">The sequence shown here is derived from an EMBL/GenBank/DDBJ whole genome shotgun (WGS) entry which is preliminary data.</text>
</comment>
<name>A0A1I4E388_9HYPH</name>
<evidence type="ECO:0000256" key="1">
    <source>
        <dbReference type="SAM" id="Phobius"/>
    </source>
</evidence>
<keyword evidence="1" id="KW-0472">Membrane</keyword>
<keyword evidence="3" id="KW-1185">Reference proteome</keyword>
<feature type="transmembrane region" description="Helical" evidence="1">
    <location>
        <begin position="12"/>
        <end position="33"/>
    </location>
</feature>
<accession>A0A1I4E388</accession>
<keyword evidence="1" id="KW-1133">Transmembrane helix</keyword>
<feature type="transmembrane region" description="Helical" evidence="1">
    <location>
        <begin position="58"/>
        <end position="78"/>
    </location>
</feature>
<dbReference type="EMBL" id="FOSK01000013">
    <property type="protein sequence ID" value="SFK99619.1"/>
    <property type="molecule type" value="Genomic_DNA"/>
</dbReference>
<dbReference type="Proteomes" id="UP000199598">
    <property type="component" value="Unassembled WGS sequence"/>
</dbReference>
<dbReference type="RefSeq" id="WP_093522774.1">
    <property type="nucleotide sequence ID" value="NZ_FOSK01000013.1"/>
</dbReference>
<gene>
    <name evidence="2" type="ORF">SAMN04488518_113132</name>
</gene>
<reference evidence="2 3" key="1">
    <citation type="submission" date="2016-10" db="EMBL/GenBank/DDBJ databases">
        <authorList>
            <person name="Varghese N."/>
            <person name="Submissions S."/>
        </authorList>
    </citation>
    <scope>NUCLEOTIDE SEQUENCE [LARGE SCALE GENOMIC DNA]</scope>
    <source>
        <strain evidence="2 3">DSM 16392</strain>
    </source>
</reference>
<sequence>MLSFIPTRYRVLVAWVGIILLGSLGGFVIAVIYDLNLSQGRLCDGFALQTPWACSRTWISALSGWVAAIAAIGAAIYAGSLVKIQIDRTEEQIDKTIEANAIAKLEYTTGCYAQMLTEEKCTNELHNFAAEKNRIERSDKLHDTKPAETLLALGKSVMYKFETQEQINDAVLPIRLIQLRIILLNEVKALIDFWANHGAQTKTVRAADDTYYSIDQHGWEDAKAWEKHRPEYIDQIERCVDAHSEFINQIIQLKALFEGIQETALKK</sequence>
<evidence type="ECO:0000313" key="3">
    <source>
        <dbReference type="Proteomes" id="UP000199598"/>
    </source>
</evidence>
<protein>
    <recommendedName>
        <fullName evidence="4">DUF4760 domain-containing protein</fullName>
    </recommendedName>
</protein>